<evidence type="ECO:0000259" key="2">
    <source>
        <dbReference type="PROSITE" id="PS51379"/>
    </source>
</evidence>
<accession>T2GA76</accession>
<sequence>MKVTRKIIEINEDLCNGCGACVPGCAEAALQIIDGKAKLVAELYCDGLGACLGHCPTGALQVVEREAEEFNEEAVHERIETLKEPQAAPAPRPASMPCGCPGSMERSFAPRATPAPQAAPQTVSQAVSQPAPQASALTHWPIKLELVRPEAPFLQGAHLLVAADCAPGAAGDFHSTHLHGRVLTLGCPKFGPAAHYQQKLAAILKTARPASVTVLRMEVPCCAGLAGLVDDAVRLSGYTGPVAVQVLALDGTVKADGPDLAPFGGMRMAM</sequence>
<dbReference type="InterPro" id="IPR052911">
    <property type="entry name" value="Corrinoid_activation_enz"/>
</dbReference>
<gene>
    <name evidence="3" type="ORF">DGI_1332</name>
</gene>
<dbReference type="KEGG" id="dgg:DGI_1332"/>
<dbReference type="STRING" id="1121448.DGI_1332"/>
<dbReference type="eggNOG" id="COG1145">
    <property type="taxonomic scope" value="Bacteria"/>
</dbReference>
<dbReference type="InterPro" id="IPR017896">
    <property type="entry name" value="4Fe4S_Fe-S-bd"/>
</dbReference>
<dbReference type="HOGENOM" id="CLU_074768_0_0_7"/>
<dbReference type="PANTHER" id="PTHR42895">
    <property type="entry name" value="IRON-SULFUR CLUSTER-BINDING PROTEIN-RELATED"/>
    <property type="match status" value="1"/>
</dbReference>
<feature type="domain" description="4Fe-4S ferredoxin-type" evidence="2">
    <location>
        <begin position="36"/>
        <end position="65"/>
    </location>
</feature>
<dbReference type="SUPFAM" id="SSF54862">
    <property type="entry name" value="4Fe-4S ferredoxins"/>
    <property type="match status" value="1"/>
</dbReference>
<dbReference type="Gene3D" id="3.30.70.20">
    <property type="match status" value="1"/>
</dbReference>
<evidence type="ECO:0000313" key="4">
    <source>
        <dbReference type="Proteomes" id="UP000016587"/>
    </source>
</evidence>
<dbReference type="Pfam" id="PF13237">
    <property type="entry name" value="Fer4_10"/>
    <property type="match status" value="1"/>
</dbReference>
<dbReference type="PROSITE" id="PS51379">
    <property type="entry name" value="4FE4S_FER_2"/>
    <property type="match status" value="2"/>
</dbReference>
<keyword evidence="4" id="KW-1185">Reference proteome</keyword>
<dbReference type="PANTHER" id="PTHR42895:SF1">
    <property type="entry name" value="IRON-SULFUR CLUSTER PROTEIN"/>
    <property type="match status" value="1"/>
</dbReference>
<organism evidence="3 4">
    <name type="scientific">Megalodesulfovibrio gigas (strain ATCC 19364 / DSM 1382 / NCIMB 9332 / VKM B-1759)</name>
    <name type="common">Desulfovibrio gigas</name>
    <dbReference type="NCBI Taxonomy" id="1121448"/>
    <lineage>
        <taxon>Bacteria</taxon>
        <taxon>Pseudomonadati</taxon>
        <taxon>Thermodesulfobacteriota</taxon>
        <taxon>Desulfovibrionia</taxon>
        <taxon>Desulfovibrionales</taxon>
        <taxon>Desulfovibrionaceae</taxon>
        <taxon>Megalodesulfovibrio</taxon>
    </lineage>
</organism>
<dbReference type="PATRIC" id="fig|1121448.10.peg.1329"/>
<evidence type="ECO:0000313" key="3">
    <source>
        <dbReference type="EMBL" id="AGW13183.1"/>
    </source>
</evidence>
<name>T2GA76_MEGG1</name>
<feature type="region of interest" description="Disordered" evidence="1">
    <location>
        <begin position="109"/>
        <end position="130"/>
    </location>
</feature>
<dbReference type="Proteomes" id="UP000016587">
    <property type="component" value="Chromosome"/>
</dbReference>
<dbReference type="AlphaFoldDB" id="T2GA76"/>
<evidence type="ECO:0000256" key="1">
    <source>
        <dbReference type="SAM" id="MobiDB-lite"/>
    </source>
</evidence>
<feature type="domain" description="4Fe-4S ferredoxin-type" evidence="2">
    <location>
        <begin position="6"/>
        <end position="35"/>
    </location>
</feature>
<dbReference type="EMBL" id="CP006585">
    <property type="protein sequence ID" value="AGW13183.1"/>
    <property type="molecule type" value="Genomic_DNA"/>
</dbReference>
<protein>
    <submittedName>
        <fullName evidence="3">Putative 4Fe-4S ferredoxin, iron-sulfur binding protein</fullName>
    </submittedName>
</protein>
<reference evidence="3 4" key="1">
    <citation type="journal article" date="2013" name="J. Bacteriol.">
        <title>Roles of HynAB and Ech, the only two hydrogenases found in the model sulfate reducer Desulfovibrio gigas.</title>
        <authorList>
            <person name="Morais-Silva F.O."/>
            <person name="Santos C.I."/>
            <person name="Rodrigues R."/>
            <person name="Pereira I.A."/>
            <person name="Rodrigues-Pousada C."/>
        </authorList>
    </citation>
    <scope>NUCLEOTIDE SEQUENCE [LARGE SCALE GENOMIC DNA]</scope>
    <source>
        <strain evidence="4">ATCC 19364 / DSM 1382 / NCIMB 9332 / VKM B-1759</strain>
    </source>
</reference>
<dbReference type="RefSeq" id="WP_021759978.1">
    <property type="nucleotide sequence ID" value="NC_022444.1"/>
</dbReference>
<proteinExistence type="predicted"/>
<reference evidence="4" key="2">
    <citation type="submission" date="2013-07" db="EMBL/GenBank/DDBJ databases">
        <authorList>
            <person name="Morais-Silva F.O."/>
            <person name="Rezende A.M."/>
            <person name="Pimentel C."/>
            <person name="Resende D.M."/>
            <person name="Santos C.I."/>
            <person name="Clemente C."/>
            <person name="de Oliveira L.M."/>
            <person name="da Silva S.M."/>
            <person name="Costa D.A."/>
            <person name="Varela-Raposo A."/>
            <person name="Horacio E.C.A."/>
            <person name="Matos M."/>
            <person name="Flores O."/>
            <person name="Ruiz J.C."/>
            <person name="Rodrigues-Pousada C."/>
        </authorList>
    </citation>
    <scope>NUCLEOTIDE SEQUENCE [LARGE SCALE GENOMIC DNA]</scope>
    <source>
        <strain evidence="4">ATCC 19364 / DSM 1382 / NCIMB 9332 / VKM B-1759</strain>
    </source>
</reference>